<name>A0A6A3GLT1_9STRA</name>
<comment type="caution">
    <text evidence="4">The sequence shown here is derived from an EMBL/GenBank/DDBJ whole genome shotgun (WGS) entry which is preliminary data.</text>
</comment>
<evidence type="ECO:0000313" key="8">
    <source>
        <dbReference type="Proteomes" id="UP000434957"/>
    </source>
</evidence>
<sequence length="81" mass="8582">MLSILAFYLEAGKKAGLEINFPGDEMHPMQSGSMTADLSAHAISRCEMLTPEDLKAMAAHKPGPLAHAGSKVESTTIKGIE</sequence>
<dbReference type="AlphaFoldDB" id="A0A6A3GLT1"/>
<dbReference type="GO" id="GO:0005737">
    <property type="term" value="C:cytoplasm"/>
    <property type="evidence" value="ECO:0007669"/>
    <property type="project" value="InterPro"/>
</dbReference>
<keyword evidence="2" id="KW-0378">Hydrolase</keyword>
<dbReference type="GO" id="GO:0019556">
    <property type="term" value="P:L-histidine catabolic process to glutamate and formamide"/>
    <property type="evidence" value="ECO:0007669"/>
    <property type="project" value="InterPro"/>
</dbReference>
<dbReference type="PANTHER" id="PTHR42752">
    <property type="entry name" value="IMIDAZOLONEPROPIONASE"/>
    <property type="match status" value="1"/>
</dbReference>
<keyword evidence="1" id="KW-0479">Metal-binding</keyword>
<evidence type="ECO:0000256" key="2">
    <source>
        <dbReference type="ARBA" id="ARBA00022801"/>
    </source>
</evidence>
<dbReference type="Gene3D" id="3.20.20.140">
    <property type="entry name" value="Metal-dependent hydrolases"/>
    <property type="match status" value="1"/>
</dbReference>
<reference evidence="7 9" key="1">
    <citation type="submission" date="2018-09" db="EMBL/GenBank/DDBJ databases">
        <title>Genomic investigation of the strawberry pathogen Phytophthora fragariae indicates pathogenicity is determined by transcriptional variation in three key races.</title>
        <authorList>
            <person name="Adams T.M."/>
            <person name="Armitage A.D."/>
            <person name="Sobczyk M.K."/>
            <person name="Bates H.J."/>
            <person name="Dunwell J.M."/>
            <person name="Nellist C.F."/>
            <person name="Harrison R.J."/>
        </authorList>
    </citation>
    <scope>NUCLEOTIDE SEQUENCE [LARGE SCALE GENOMIC DNA]</scope>
    <source>
        <strain evidence="4 7">SCRP249</strain>
        <strain evidence="5 9">SCRP324</strain>
        <strain evidence="6 8">SCRP333</strain>
    </source>
</reference>
<evidence type="ECO:0000313" key="4">
    <source>
        <dbReference type="EMBL" id="KAE8958312.1"/>
    </source>
</evidence>
<evidence type="ECO:0000313" key="5">
    <source>
        <dbReference type="EMBL" id="KAE8967000.1"/>
    </source>
</evidence>
<accession>A0A6A3GLT1</accession>
<dbReference type="Proteomes" id="UP000434957">
    <property type="component" value="Unassembled WGS sequence"/>
</dbReference>
<dbReference type="Proteomes" id="UP000435112">
    <property type="component" value="Unassembled WGS sequence"/>
</dbReference>
<evidence type="ECO:0000313" key="7">
    <source>
        <dbReference type="Proteomes" id="UP000429607"/>
    </source>
</evidence>
<dbReference type="GO" id="GO:0050480">
    <property type="term" value="F:imidazolonepropionase activity"/>
    <property type="evidence" value="ECO:0007669"/>
    <property type="project" value="TreeGrafter"/>
</dbReference>
<dbReference type="EMBL" id="QXFV01007659">
    <property type="protein sequence ID" value="KAE8958312.1"/>
    <property type="molecule type" value="Genomic_DNA"/>
</dbReference>
<keyword evidence="8" id="KW-1185">Reference proteome</keyword>
<gene>
    <name evidence="4" type="ORF">PR001_g31095</name>
    <name evidence="5" type="ORF">PR002_g28201</name>
    <name evidence="6" type="ORF">PR003_g33106</name>
</gene>
<evidence type="ECO:0000256" key="3">
    <source>
        <dbReference type="SAM" id="MobiDB-lite"/>
    </source>
</evidence>
<proteinExistence type="predicted"/>
<feature type="compositionally biased region" description="Polar residues" evidence="3">
    <location>
        <begin position="72"/>
        <end position="81"/>
    </location>
</feature>
<dbReference type="EMBL" id="QXFT01008873">
    <property type="protein sequence ID" value="KAE9263587.1"/>
    <property type="molecule type" value="Genomic_DNA"/>
</dbReference>
<dbReference type="InterPro" id="IPR005920">
    <property type="entry name" value="HutI"/>
</dbReference>
<feature type="region of interest" description="Disordered" evidence="3">
    <location>
        <begin position="62"/>
        <end position="81"/>
    </location>
</feature>
<protein>
    <submittedName>
        <fullName evidence="4">Uncharacterized protein</fullName>
    </submittedName>
</protein>
<evidence type="ECO:0000313" key="6">
    <source>
        <dbReference type="EMBL" id="KAE9263587.1"/>
    </source>
</evidence>
<evidence type="ECO:0000313" key="9">
    <source>
        <dbReference type="Proteomes" id="UP000435112"/>
    </source>
</evidence>
<organism evidence="4 7">
    <name type="scientific">Phytophthora rubi</name>
    <dbReference type="NCBI Taxonomy" id="129364"/>
    <lineage>
        <taxon>Eukaryota</taxon>
        <taxon>Sar</taxon>
        <taxon>Stramenopiles</taxon>
        <taxon>Oomycota</taxon>
        <taxon>Peronosporomycetes</taxon>
        <taxon>Peronosporales</taxon>
        <taxon>Peronosporaceae</taxon>
        <taxon>Phytophthora</taxon>
    </lineage>
</organism>
<dbReference type="OrthoDB" id="10271237at2759"/>
<evidence type="ECO:0000256" key="1">
    <source>
        <dbReference type="ARBA" id="ARBA00022723"/>
    </source>
</evidence>
<dbReference type="PANTHER" id="PTHR42752:SF1">
    <property type="entry name" value="IMIDAZOLONEPROPIONASE-RELATED"/>
    <property type="match status" value="1"/>
</dbReference>
<dbReference type="EMBL" id="QXFU01004801">
    <property type="protein sequence ID" value="KAE8967000.1"/>
    <property type="molecule type" value="Genomic_DNA"/>
</dbReference>
<dbReference type="GO" id="GO:0046872">
    <property type="term" value="F:metal ion binding"/>
    <property type="evidence" value="ECO:0007669"/>
    <property type="project" value="UniProtKB-KW"/>
</dbReference>
<dbReference type="Proteomes" id="UP000429607">
    <property type="component" value="Unassembled WGS sequence"/>
</dbReference>